<feature type="compositionally biased region" description="Low complexity" evidence="1">
    <location>
        <begin position="57"/>
        <end position="75"/>
    </location>
</feature>
<evidence type="ECO:0008006" key="4">
    <source>
        <dbReference type="Google" id="ProtNLM"/>
    </source>
</evidence>
<feature type="compositionally biased region" description="Low complexity" evidence="1">
    <location>
        <begin position="16"/>
        <end position="33"/>
    </location>
</feature>
<dbReference type="Proteomes" id="UP001160499">
    <property type="component" value="Unassembled WGS sequence"/>
</dbReference>
<dbReference type="EMBL" id="JARXVH010000030">
    <property type="protein sequence ID" value="MDH6222161.1"/>
    <property type="molecule type" value="Genomic_DNA"/>
</dbReference>
<name>A0ABT6M2C9_9ACTN</name>
<keyword evidence="3" id="KW-1185">Reference proteome</keyword>
<proteinExistence type="predicted"/>
<gene>
    <name evidence="2" type="ORF">M2283_009508</name>
</gene>
<dbReference type="RefSeq" id="WP_280882809.1">
    <property type="nucleotide sequence ID" value="NZ_JARXVH010000030.1"/>
</dbReference>
<evidence type="ECO:0000313" key="2">
    <source>
        <dbReference type="EMBL" id="MDH6222161.1"/>
    </source>
</evidence>
<sequence>MGVFARLLRRSKATEEASTAEAQDGAVTAPAESVAEEAAEAKGSAKTSEDQSEDAGAAEVEPTAAQAETPAETVESGSGEGVDIPKQQSAEATADSEAGEGART</sequence>
<evidence type="ECO:0000313" key="3">
    <source>
        <dbReference type="Proteomes" id="UP001160499"/>
    </source>
</evidence>
<reference evidence="2 3" key="1">
    <citation type="submission" date="2023-04" db="EMBL/GenBank/DDBJ databases">
        <title>Forest soil microbial communities from Buena Vista Peninsula, Colon Province, Panama.</title>
        <authorList>
            <person name="Bouskill N."/>
        </authorList>
    </citation>
    <scope>NUCLEOTIDE SEQUENCE [LARGE SCALE GENOMIC DNA]</scope>
    <source>
        <strain evidence="2 3">GGS1</strain>
    </source>
</reference>
<comment type="caution">
    <text evidence="2">The sequence shown here is derived from an EMBL/GenBank/DDBJ whole genome shotgun (WGS) entry which is preliminary data.</text>
</comment>
<organism evidence="2 3">
    <name type="scientific">Streptomyces pseudovenezuelae</name>
    <dbReference type="NCBI Taxonomy" id="67350"/>
    <lineage>
        <taxon>Bacteria</taxon>
        <taxon>Bacillati</taxon>
        <taxon>Actinomycetota</taxon>
        <taxon>Actinomycetes</taxon>
        <taxon>Kitasatosporales</taxon>
        <taxon>Streptomycetaceae</taxon>
        <taxon>Streptomyces</taxon>
        <taxon>Streptomyces aurantiacus group</taxon>
    </lineage>
</organism>
<evidence type="ECO:0000256" key="1">
    <source>
        <dbReference type="SAM" id="MobiDB-lite"/>
    </source>
</evidence>
<protein>
    <recommendedName>
        <fullName evidence="4">Gliding motility protein</fullName>
    </recommendedName>
</protein>
<feature type="region of interest" description="Disordered" evidence="1">
    <location>
        <begin position="1"/>
        <end position="104"/>
    </location>
</feature>
<accession>A0ABT6M2C9</accession>